<evidence type="ECO:0000259" key="5">
    <source>
        <dbReference type="PROSITE" id="PS50835"/>
    </source>
</evidence>
<evidence type="ECO:0000256" key="2">
    <source>
        <dbReference type="ARBA" id="ARBA00023130"/>
    </source>
</evidence>
<evidence type="ECO:0000313" key="6">
    <source>
        <dbReference type="EMBL" id="GCB66420.1"/>
    </source>
</evidence>
<dbReference type="InterPro" id="IPR003599">
    <property type="entry name" value="Ig_sub"/>
</dbReference>
<evidence type="ECO:0000313" key="7">
    <source>
        <dbReference type="Proteomes" id="UP000288216"/>
    </source>
</evidence>
<dbReference type="PROSITE" id="PS50835">
    <property type="entry name" value="IG_LIKE"/>
    <property type="match status" value="1"/>
</dbReference>
<proteinExistence type="predicted"/>
<feature type="domain" description="Ig-like" evidence="5">
    <location>
        <begin position="21"/>
        <end position="112"/>
    </location>
</feature>
<keyword evidence="1" id="KW-0391">Immunity</keyword>
<dbReference type="GO" id="GO:0005576">
    <property type="term" value="C:extracellular region"/>
    <property type="evidence" value="ECO:0007669"/>
    <property type="project" value="UniProtKB-ARBA"/>
</dbReference>
<dbReference type="InterPro" id="IPR050199">
    <property type="entry name" value="IgHV"/>
</dbReference>
<dbReference type="InterPro" id="IPR007110">
    <property type="entry name" value="Ig-like_dom"/>
</dbReference>
<dbReference type="Proteomes" id="UP000288216">
    <property type="component" value="Unassembled WGS sequence"/>
</dbReference>
<comment type="caution">
    <text evidence="6">The sequence shown here is derived from an EMBL/GenBank/DDBJ whole genome shotgun (WGS) entry which is preliminary data.</text>
</comment>
<evidence type="ECO:0000256" key="4">
    <source>
        <dbReference type="SAM" id="SignalP"/>
    </source>
</evidence>
<dbReference type="InterPro" id="IPR013106">
    <property type="entry name" value="Ig_V-set"/>
</dbReference>
<dbReference type="GO" id="GO:0002250">
    <property type="term" value="P:adaptive immune response"/>
    <property type="evidence" value="ECO:0007669"/>
    <property type="project" value="UniProtKB-KW"/>
</dbReference>
<dbReference type="PANTHER" id="PTHR23266">
    <property type="entry name" value="IMMUNOGLOBULIN HEAVY CHAIN"/>
    <property type="match status" value="1"/>
</dbReference>
<dbReference type="GO" id="GO:0019814">
    <property type="term" value="C:immunoglobulin complex"/>
    <property type="evidence" value="ECO:0007669"/>
    <property type="project" value="UniProtKB-KW"/>
</dbReference>
<protein>
    <recommendedName>
        <fullName evidence="5">Ig-like domain-containing protein</fullName>
    </recommendedName>
</protein>
<gene>
    <name evidence="6" type="ORF">scyTo_0012004</name>
</gene>
<keyword evidence="4" id="KW-0732">Signal</keyword>
<dbReference type="OMA" id="YENFIML"/>
<dbReference type="SMART" id="SM00409">
    <property type="entry name" value="IG"/>
    <property type="match status" value="1"/>
</dbReference>
<dbReference type="OrthoDB" id="9049585at2759"/>
<keyword evidence="7" id="KW-1185">Reference proteome</keyword>
<evidence type="ECO:0000256" key="3">
    <source>
        <dbReference type="ARBA" id="ARBA00043265"/>
    </source>
</evidence>
<dbReference type="AlphaFoldDB" id="A0A401NZZ5"/>
<dbReference type="Gene3D" id="2.60.40.10">
    <property type="entry name" value="Immunoglobulins"/>
    <property type="match status" value="1"/>
</dbReference>
<name>A0A401NZZ5_SCYTO</name>
<dbReference type="InterPro" id="IPR013783">
    <property type="entry name" value="Ig-like_fold"/>
</dbReference>
<feature type="signal peptide" evidence="4">
    <location>
        <begin position="1"/>
        <end position="19"/>
    </location>
</feature>
<dbReference type="CDD" id="cd00099">
    <property type="entry name" value="IgV"/>
    <property type="match status" value="1"/>
</dbReference>
<dbReference type="SMART" id="SM00406">
    <property type="entry name" value="IGv"/>
    <property type="match status" value="1"/>
</dbReference>
<evidence type="ECO:0000256" key="1">
    <source>
        <dbReference type="ARBA" id="ARBA00022859"/>
    </source>
</evidence>
<dbReference type="STRING" id="75743.A0A401NZZ5"/>
<dbReference type="Pfam" id="PF07686">
    <property type="entry name" value="V-set"/>
    <property type="match status" value="1"/>
</dbReference>
<reference evidence="6 7" key="1">
    <citation type="journal article" date="2018" name="Nat. Ecol. Evol.">
        <title>Shark genomes provide insights into elasmobranch evolution and the origin of vertebrates.</title>
        <authorList>
            <person name="Hara Y"/>
            <person name="Yamaguchi K"/>
            <person name="Onimaru K"/>
            <person name="Kadota M"/>
            <person name="Koyanagi M"/>
            <person name="Keeley SD"/>
            <person name="Tatsumi K"/>
            <person name="Tanaka K"/>
            <person name="Motone F"/>
            <person name="Kageyama Y"/>
            <person name="Nozu R"/>
            <person name="Adachi N"/>
            <person name="Nishimura O"/>
            <person name="Nakagawa R"/>
            <person name="Tanegashima C"/>
            <person name="Kiyatake I"/>
            <person name="Matsumoto R"/>
            <person name="Murakumo K"/>
            <person name="Nishida K"/>
            <person name="Terakita A"/>
            <person name="Kuratani S"/>
            <person name="Sato K"/>
            <person name="Hyodo S Kuraku.S."/>
        </authorList>
    </citation>
    <scope>NUCLEOTIDE SEQUENCE [LARGE SCALE GENOMIC DNA]</scope>
</reference>
<sequence length="139" mass="15677">MFYNLLTLSLALRHCWVQAAPTIVQPAAAAIRTQQPFTLDCSLKGGSMGGYTMQWYRQEGKAIDWVCNEHGSCDPLFDGRFTVQLQSANNRFTLQLTELQPTDSGTYYCAASVAQRRKPPAESYENFIMLPMCIQSKLR</sequence>
<keyword evidence="3" id="KW-1280">Immunoglobulin</keyword>
<feature type="chain" id="PRO_5019040219" description="Ig-like domain-containing protein" evidence="4">
    <location>
        <begin position="20"/>
        <end position="139"/>
    </location>
</feature>
<dbReference type="SUPFAM" id="SSF48726">
    <property type="entry name" value="Immunoglobulin"/>
    <property type="match status" value="1"/>
</dbReference>
<dbReference type="InterPro" id="IPR036179">
    <property type="entry name" value="Ig-like_dom_sf"/>
</dbReference>
<keyword evidence="2" id="KW-1064">Adaptive immunity</keyword>
<dbReference type="EMBL" id="BFAA01005664">
    <property type="protein sequence ID" value="GCB66420.1"/>
    <property type="molecule type" value="Genomic_DNA"/>
</dbReference>
<organism evidence="6 7">
    <name type="scientific">Scyliorhinus torazame</name>
    <name type="common">Cloudy catshark</name>
    <name type="synonym">Catulus torazame</name>
    <dbReference type="NCBI Taxonomy" id="75743"/>
    <lineage>
        <taxon>Eukaryota</taxon>
        <taxon>Metazoa</taxon>
        <taxon>Chordata</taxon>
        <taxon>Craniata</taxon>
        <taxon>Vertebrata</taxon>
        <taxon>Chondrichthyes</taxon>
        <taxon>Elasmobranchii</taxon>
        <taxon>Galeomorphii</taxon>
        <taxon>Galeoidea</taxon>
        <taxon>Carcharhiniformes</taxon>
        <taxon>Scyliorhinidae</taxon>
        <taxon>Scyliorhinus</taxon>
    </lineage>
</organism>
<accession>A0A401NZZ5</accession>